<proteinExistence type="predicted"/>
<dbReference type="NCBIfam" id="TIGR04183">
    <property type="entry name" value="Por_Secre_tail"/>
    <property type="match status" value="1"/>
</dbReference>
<gene>
    <name evidence="4" type="ORF">T190115A13A_230033</name>
</gene>
<name>A0ABM9PLE2_9FLAO</name>
<evidence type="ECO:0000313" key="5">
    <source>
        <dbReference type="Proteomes" id="UP001497602"/>
    </source>
</evidence>
<dbReference type="SUPFAM" id="SSF51695">
    <property type="entry name" value="PLC-like phosphodiesterases"/>
    <property type="match status" value="1"/>
</dbReference>
<protein>
    <recommendedName>
        <fullName evidence="3">Secretion system C-terminal sorting domain-containing protein</fullName>
    </recommendedName>
</protein>
<organism evidence="4 5">
    <name type="scientific">Tenacibaculum vairaonense</name>
    <dbReference type="NCBI Taxonomy" id="3137860"/>
    <lineage>
        <taxon>Bacteria</taxon>
        <taxon>Pseudomonadati</taxon>
        <taxon>Bacteroidota</taxon>
        <taxon>Flavobacteriia</taxon>
        <taxon>Flavobacteriales</taxon>
        <taxon>Flavobacteriaceae</taxon>
        <taxon>Tenacibaculum</taxon>
    </lineage>
</organism>
<feature type="signal peptide" evidence="2">
    <location>
        <begin position="1"/>
        <end position="19"/>
    </location>
</feature>
<accession>A0ABM9PLE2</accession>
<keyword evidence="5" id="KW-1185">Reference proteome</keyword>
<feature type="chain" id="PRO_5045946918" description="Secretion system C-terminal sorting domain-containing protein" evidence="2">
    <location>
        <begin position="20"/>
        <end position="1015"/>
    </location>
</feature>
<dbReference type="Gene3D" id="3.20.20.190">
    <property type="entry name" value="Phosphatidylinositol (PI) phosphodiesterase"/>
    <property type="match status" value="1"/>
</dbReference>
<dbReference type="Proteomes" id="UP001497602">
    <property type="component" value="Unassembled WGS sequence"/>
</dbReference>
<evidence type="ECO:0000259" key="3">
    <source>
        <dbReference type="Pfam" id="PF18962"/>
    </source>
</evidence>
<comment type="caution">
    <text evidence="4">The sequence shown here is derived from an EMBL/GenBank/DDBJ whole genome shotgun (WGS) entry which is preliminary data.</text>
</comment>
<evidence type="ECO:0000256" key="1">
    <source>
        <dbReference type="ARBA" id="ARBA00022729"/>
    </source>
</evidence>
<dbReference type="SUPFAM" id="SSF49899">
    <property type="entry name" value="Concanavalin A-like lectins/glucanases"/>
    <property type="match status" value="2"/>
</dbReference>
<dbReference type="Pfam" id="PF18962">
    <property type="entry name" value="Por_Secre_tail"/>
    <property type="match status" value="1"/>
</dbReference>
<evidence type="ECO:0000313" key="4">
    <source>
        <dbReference type="EMBL" id="CAL2106504.1"/>
    </source>
</evidence>
<evidence type="ECO:0000256" key="2">
    <source>
        <dbReference type="SAM" id="SignalP"/>
    </source>
</evidence>
<reference evidence="4 5" key="1">
    <citation type="submission" date="2024-05" db="EMBL/GenBank/DDBJ databases">
        <authorList>
            <person name="Duchaud E."/>
        </authorList>
    </citation>
    <scope>NUCLEOTIDE SEQUENCE [LARGE SCALE GENOMIC DNA]</scope>
    <source>
        <strain evidence="4">Ena-SAMPLE-TAB-13-05-2024-13:56:06:370-140305</strain>
    </source>
</reference>
<dbReference type="InterPro" id="IPR013320">
    <property type="entry name" value="ConA-like_dom_sf"/>
</dbReference>
<feature type="domain" description="Secretion system C-terminal sorting" evidence="3">
    <location>
        <begin position="937"/>
        <end position="1013"/>
    </location>
</feature>
<dbReference type="EMBL" id="CAXJRC010000015">
    <property type="protein sequence ID" value="CAL2106504.1"/>
    <property type="molecule type" value="Genomic_DNA"/>
</dbReference>
<dbReference type="Pfam" id="PF13385">
    <property type="entry name" value="Laminin_G_3"/>
    <property type="match status" value="2"/>
</dbReference>
<dbReference type="Gene3D" id="2.60.120.200">
    <property type="match status" value="2"/>
</dbReference>
<dbReference type="InterPro" id="IPR017946">
    <property type="entry name" value="PLC-like_Pdiesterase_TIM-brl"/>
</dbReference>
<sequence>MRKTLILITGFLLSLSTMGQFKTPKPETFPTWMATPNGNIKSIPRNVRIGADWMTKYWDFIKHTKINDMFLLGSHHLSYNDDGLSVTLCKPQNETVSVQIEGGVRYGDVRFHFTDDGNNSHFNADHGSLCQADGSKFKDDLKAIKNVLGKNDFFIFHMKQVYNLEGRRKKVHFYLKKALIEVFGDDVITPKELKDANLKPNTATLNQLRKYGKILFFSPEVGGTLENPMVKDINDNEIESAIFYTPKGTKVIGDETYNNIGNIISYPYKSFAFNERDKSYHYWLKFVKNNNLEFLSSLGFSANTSTNIPKTGDKWNSGITEIIKGSTPLHTLVMEAKKGFIINIDGVESHSASSRAMTPIFIESMINRARPPMPIDIRSDVDGSYRLEVPNYKFWSQNTTIEIWRYNDIDNSIWEKEKELTLNTGGSTNIISVKGNAYYYIVNKRSRLRTSVFKVGDRPNIPNNPAVPSTGEGNGKTIFSLTFDNNLTSVPDNYNFKKQEISTKPIKFVSGKFNQAISVSSQNYLQVLNKSNKSVNIDISNDITVSAWVKRTDDELCTIASGQYTSNDVSILSMGYNRNGQIFLRDRKTDGFFDSYPILSATTVPKNKWVNITFIRKGSEVIAYLNGNEVGKGIWRGNKNWRINEVAKSWHNTTQFDYIKVVNKALSVTEIKNIVQPPSIGSISTESLIYHFPMDKYQKDAAGNQITGIYDASEKIYSLPENLIPNAQHDFVRNAPFTGNIPLSPTNSPYATLGYTIEGENKQATLNFSQPSPELNSTFTIASWVAFANSFEVNTSLIGSNFTNGINFYEGIPRLLADNKTIVSSNQKVNLNTWYHIAVTRDSNNKVSIYINGKLTGTATWSGKFILGGIGNSLLSGSTQGVSVDDLRIYNTNLSAWQLSSLPGMNTLNQRPIAKREIASSIIKQPKESASENEIKLYPNPANNAVFVSTFSSKREALKIEIYNTQGKLKHQDNLELIEGNNKIQLNLSSIANGIYTIRLVKSSGITTKKLIIQK</sequence>
<dbReference type="InterPro" id="IPR026444">
    <property type="entry name" value="Secre_tail"/>
</dbReference>
<keyword evidence="1 2" id="KW-0732">Signal</keyword>